<proteinExistence type="predicted"/>
<dbReference type="Proteomes" id="UP000249829">
    <property type="component" value="Unassembled WGS sequence"/>
</dbReference>
<feature type="region of interest" description="Disordered" evidence="1">
    <location>
        <begin position="104"/>
        <end position="264"/>
    </location>
</feature>
<dbReference type="AlphaFoldDB" id="A0A2V5GXB5"/>
<evidence type="ECO:0000313" key="2">
    <source>
        <dbReference type="EMBL" id="PYI15731.1"/>
    </source>
</evidence>
<feature type="region of interest" description="Disordered" evidence="1">
    <location>
        <begin position="1"/>
        <end position="21"/>
    </location>
</feature>
<keyword evidence="3" id="KW-1185">Reference proteome</keyword>
<gene>
    <name evidence="2" type="ORF">BO99DRAFT_391975</name>
</gene>
<dbReference type="OMA" id="TQWNVAT"/>
<protein>
    <submittedName>
        <fullName evidence="2">Uncharacterized protein</fullName>
    </submittedName>
</protein>
<feature type="compositionally biased region" description="Polar residues" evidence="1">
    <location>
        <begin position="641"/>
        <end position="655"/>
    </location>
</feature>
<feature type="compositionally biased region" description="Polar residues" evidence="1">
    <location>
        <begin position="549"/>
        <end position="559"/>
    </location>
</feature>
<feature type="compositionally biased region" description="Basic and acidic residues" evidence="1">
    <location>
        <begin position="104"/>
        <end position="118"/>
    </location>
</feature>
<feature type="compositionally biased region" description="Pro residues" evidence="1">
    <location>
        <begin position="162"/>
        <end position="171"/>
    </location>
</feature>
<feature type="region of interest" description="Disordered" evidence="1">
    <location>
        <begin position="411"/>
        <end position="455"/>
    </location>
</feature>
<feature type="compositionally biased region" description="Polar residues" evidence="1">
    <location>
        <begin position="199"/>
        <end position="210"/>
    </location>
</feature>
<feature type="region of interest" description="Disordered" evidence="1">
    <location>
        <begin position="289"/>
        <end position="346"/>
    </location>
</feature>
<evidence type="ECO:0000256" key="1">
    <source>
        <dbReference type="SAM" id="MobiDB-lite"/>
    </source>
</evidence>
<dbReference type="STRING" id="1450538.A0A2V5GXB5"/>
<feature type="compositionally biased region" description="Low complexity" evidence="1">
    <location>
        <begin position="320"/>
        <end position="333"/>
    </location>
</feature>
<reference evidence="2 3" key="1">
    <citation type="submission" date="2018-02" db="EMBL/GenBank/DDBJ databases">
        <title>The genomes of Aspergillus section Nigri reveals drivers in fungal speciation.</title>
        <authorList>
            <consortium name="DOE Joint Genome Institute"/>
            <person name="Vesth T.C."/>
            <person name="Nybo J."/>
            <person name="Theobald S."/>
            <person name="Brandl J."/>
            <person name="Frisvad J.C."/>
            <person name="Nielsen K.F."/>
            <person name="Lyhne E.K."/>
            <person name="Kogle M.E."/>
            <person name="Kuo A."/>
            <person name="Riley R."/>
            <person name="Clum A."/>
            <person name="Nolan M."/>
            <person name="Lipzen A."/>
            <person name="Salamov A."/>
            <person name="Henrissat B."/>
            <person name="Wiebenga A."/>
            <person name="De vries R.P."/>
            <person name="Grigoriev I.V."/>
            <person name="Mortensen U.H."/>
            <person name="Andersen M.R."/>
            <person name="Baker S.E."/>
        </authorList>
    </citation>
    <scope>NUCLEOTIDE SEQUENCE [LARGE SCALE GENOMIC DNA]</scope>
    <source>
        <strain evidence="2 3">CBS 115571</strain>
    </source>
</reference>
<feature type="region of interest" description="Disordered" evidence="1">
    <location>
        <begin position="605"/>
        <end position="722"/>
    </location>
</feature>
<feature type="compositionally biased region" description="Low complexity" evidence="1">
    <location>
        <begin position="620"/>
        <end position="640"/>
    </location>
</feature>
<accession>A0A2V5GXB5</accession>
<organism evidence="2 3">
    <name type="scientific">Aspergillus violaceofuscus (strain CBS 115571)</name>
    <dbReference type="NCBI Taxonomy" id="1450538"/>
    <lineage>
        <taxon>Eukaryota</taxon>
        <taxon>Fungi</taxon>
        <taxon>Dikarya</taxon>
        <taxon>Ascomycota</taxon>
        <taxon>Pezizomycotina</taxon>
        <taxon>Eurotiomycetes</taxon>
        <taxon>Eurotiomycetidae</taxon>
        <taxon>Eurotiales</taxon>
        <taxon>Aspergillaceae</taxon>
        <taxon>Aspergillus</taxon>
    </lineage>
</organism>
<feature type="compositionally biased region" description="Basic and acidic residues" evidence="1">
    <location>
        <begin position="295"/>
        <end position="308"/>
    </location>
</feature>
<feature type="region of interest" description="Disordered" evidence="1">
    <location>
        <begin position="524"/>
        <end position="560"/>
    </location>
</feature>
<name>A0A2V5GXB5_ASPV1</name>
<sequence length="786" mass="85207">MPKVDSAGEGEAVSGLPRAPVEARSLSSITAIASNPPAYPRNPAQKKLDPLVLYIVRVPGSKDVFLTPLKPPTKSSVSAEAINASLYYLHVATPEDEALLQEYEKEREEEARKRKEALGDEADTPLAGPPHLARLNNVRRKPVPGGANAAASPKAETNVASPPLPAHPRPPSWQSQEPQSPPPVLDTLQRPYLPYRPSFQGTVPSQTSPVTLPPHLPLDDRDSVLQLATGDLTNLENARPPKHLPAVPLEDSAASDAASTKRPNRWSAALSGYISRGQESWKEKYEALSSSRNSLDTRRPQIRPEIRPHSAHGSPARSFQGSPARSPGQSPSRRPQERQPRDTPGFHITLIRRDPTHGSQWNVATISTPRLDGSAFDIEISTPGYNRFLAQDEPFSLASLGLNLPNTDGRPPSLASFKLPASVPPGFLDPTPSPKAASAPNDRSQPRRFRRKLCVSRPYIQDEPRGGSLDMNRATLDYGGSGSPPKPLPPGMSKLKSGYYTFTSPWNGICTFSTSVNGRSLKCKHMIPTPGGPHHSHSRSNDSSHTHPFPSSASTTTQPPEIPAVTVAEIRFNTPFQAGHLHQPPGPSHVSPFALSQTTPFRELSNPQQFTIPPGESSHPTNTTTISSPQTPTSAASTTSKRNSLAQFLNPNTYTRPRARSGASTSSLGAGGGSPHRHHQQHTRHPSNSSTSSGGGGGGGDFDDPHHHHHHHHHHAKQKEEEALLLRRRASEDERLDFSLARERAGGGMRGKSAKLGKLIIEDEGIKMLDLVVAACMAVWWRGYYY</sequence>
<evidence type="ECO:0000313" key="3">
    <source>
        <dbReference type="Proteomes" id="UP000249829"/>
    </source>
</evidence>
<dbReference type="EMBL" id="KZ825180">
    <property type="protein sequence ID" value="PYI15731.1"/>
    <property type="molecule type" value="Genomic_DNA"/>
</dbReference>
<feature type="compositionally biased region" description="Basic residues" evidence="1">
    <location>
        <begin position="707"/>
        <end position="717"/>
    </location>
</feature>
<feature type="compositionally biased region" description="Basic residues" evidence="1">
    <location>
        <begin position="675"/>
        <end position="685"/>
    </location>
</feature>